<dbReference type="GO" id="GO:0016740">
    <property type="term" value="F:transferase activity"/>
    <property type="evidence" value="ECO:0007669"/>
    <property type="project" value="UniProtKB-KW"/>
</dbReference>
<evidence type="ECO:0000256" key="2">
    <source>
        <dbReference type="ARBA" id="ARBA00022679"/>
    </source>
</evidence>
<dbReference type="eggNOG" id="KOG2683">
    <property type="taxonomic scope" value="Eukaryota"/>
</dbReference>
<sequence length="305" mass="33425">MNPTWTAEGHGVAPDGDVFLTEDQVRYFRVPACSKCGGILKPDVTFFGDSVSRERVDLVRQRLAESDSVLVVGSSLQVYSGYRFALAAHEKKLPIAILNIGPTSDPGSKPHKGGTHTNKTRAKTSTQQHPPCNQLLLISLPEPQQPVSWILHPLTVSGPLGGLDYLVLNHVGGLDSFGPFQGDMTEVTSSMTVNFLSYVQLTASAMTMLKESQGSIIVISSMSVTIAVLGYIDTENAVNAFADKITMTANPKEECAQEVVRAGVLRHREVVYPYWSLQPLLLLRDWMPGLVEKLLDQFYILENII</sequence>
<feature type="region of interest" description="Disordered" evidence="5">
    <location>
        <begin position="102"/>
        <end position="129"/>
    </location>
</feature>
<dbReference type="Pfam" id="PF02146">
    <property type="entry name" value="SIR2"/>
    <property type="match status" value="1"/>
</dbReference>
<dbReference type="InterPro" id="IPR029035">
    <property type="entry name" value="DHS-like_NAD/FAD-binding_dom"/>
</dbReference>
<comment type="caution">
    <text evidence="4">Lacks conserved residue(s) required for the propagation of feature annotation.</text>
</comment>
<keyword evidence="3" id="KW-0520">NAD</keyword>
<dbReference type="InterPro" id="IPR051253">
    <property type="entry name" value="11-beta-HSD"/>
</dbReference>
<dbReference type="InterPro" id="IPR002347">
    <property type="entry name" value="SDR_fam"/>
</dbReference>
<comment type="similarity">
    <text evidence="1">Belongs to the short-chain dehydrogenases/reductases (SDR) family.</text>
</comment>
<feature type="domain" description="Deacetylase sirtuin-type" evidence="6">
    <location>
        <begin position="1"/>
        <end position="174"/>
    </location>
</feature>
<dbReference type="Pfam" id="PF00106">
    <property type="entry name" value="adh_short"/>
    <property type="match status" value="1"/>
</dbReference>
<evidence type="ECO:0000256" key="3">
    <source>
        <dbReference type="ARBA" id="ARBA00023027"/>
    </source>
</evidence>
<dbReference type="STRING" id="8496.A0A151N511"/>
<evidence type="ECO:0000256" key="5">
    <source>
        <dbReference type="SAM" id="MobiDB-lite"/>
    </source>
</evidence>
<dbReference type="SUPFAM" id="SSF52467">
    <property type="entry name" value="DHS-like NAD/FAD-binding domain"/>
    <property type="match status" value="1"/>
</dbReference>
<name>A0A151N511_ALLMI</name>
<dbReference type="InterPro" id="IPR003000">
    <property type="entry name" value="Sirtuin"/>
</dbReference>
<gene>
    <name evidence="7" type="primary">SIRT4</name>
    <name evidence="7" type="ORF">Y1Q_0022799</name>
</gene>
<dbReference type="InterPro" id="IPR036291">
    <property type="entry name" value="NAD(P)-bd_dom_sf"/>
</dbReference>
<accession>A0A151N511</accession>
<protein>
    <submittedName>
        <fullName evidence="7">NAD-dependent protein lipoamidase sirtuin-4, mitochondrial</fullName>
    </submittedName>
</protein>
<dbReference type="AlphaFoldDB" id="A0A151N511"/>
<keyword evidence="8" id="KW-1185">Reference proteome</keyword>
<dbReference type="Proteomes" id="UP000050525">
    <property type="component" value="Unassembled WGS sequence"/>
</dbReference>
<dbReference type="Gene3D" id="3.40.50.720">
    <property type="entry name" value="NAD(P)-binding Rossmann-like Domain"/>
    <property type="match status" value="1"/>
</dbReference>
<dbReference type="PANTHER" id="PTHR44279">
    <property type="entry name" value="HYDROXYSTEROID (11-BETA) DEHYDROGENASE 1-LIKE B-RELATED"/>
    <property type="match status" value="1"/>
</dbReference>
<dbReference type="PROSITE" id="PS50305">
    <property type="entry name" value="SIRTUIN"/>
    <property type="match status" value="1"/>
</dbReference>
<proteinExistence type="inferred from homology"/>
<evidence type="ECO:0000313" key="7">
    <source>
        <dbReference type="EMBL" id="KYO31705.1"/>
    </source>
</evidence>
<organism evidence="7 8">
    <name type="scientific">Alligator mississippiensis</name>
    <name type="common">American alligator</name>
    <dbReference type="NCBI Taxonomy" id="8496"/>
    <lineage>
        <taxon>Eukaryota</taxon>
        <taxon>Metazoa</taxon>
        <taxon>Chordata</taxon>
        <taxon>Craniata</taxon>
        <taxon>Vertebrata</taxon>
        <taxon>Euteleostomi</taxon>
        <taxon>Archelosauria</taxon>
        <taxon>Archosauria</taxon>
        <taxon>Crocodylia</taxon>
        <taxon>Alligatoridae</taxon>
        <taxon>Alligatorinae</taxon>
        <taxon>Alligator</taxon>
    </lineage>
</organism>
<evidence type="ECO:0000256" key="4">
    <source>
        <dbReference type="PROSITE-ProRule" id="PRU00236"/>
    </source>
</evidence>
<feature type="compositionally biased region" description="Basic residues" evidence="5">
    <location>
        <begin position="109"/>
        <end position="122"/>
    </location>
</feature>
<evidence type="ECO:0000259" key="6">
    <source>
        <dbReference type="PROSITE" id="PS50305"/>
    </source>
</evidence>
<dbReference type="GO" id="GO:0016491">
    <property type="term" value="F:oxidoreductase activity"/>
    <property type="evidence" value="ECO:0007669"/>
    <property type="project" value="TreeGrafter"/>
</dbReference>
<evidence type="ECO:0000313" key="8">
    <source>
        <dbReference type="Proteomes" id="UP000050525"/>
    </source>
</evidence>
<comment type="caution">
    <text evidence="7">The sequence shown here is derived from an EMBL/GenBank/DDBJ whole genome shotgun (WGS) entry which is preliminary data.</text>
</comment>
<dbReference type="EMBL" id="AKHW03004053">
    <property type="protein sequence ID" value="KYO31705.1"/>
    <property type="molecule type" value="Genomic_DNA"/>
</dbReference>
<dbReference type="InterPro" id="IPR026590">
    <property type="entry name" value="Ssirtuin_cat_dom"/>
</dbReference>
<keyword evidence="2" id="KW-0808">Transferase</keyword>
<dbReference type="PANTHER" id="PTHR44279:SF5">
    <property type="entry name" value="HYDROXYSTEROID 11-BETA-DEHYDROGENASE 1-LIKE PROTEIN B"/>
    <property type="match status" value="1"/>
</dbReference>
<dbReference type="Gene3D" id="3.40.50.1220">
    <property type="entry name" value="TPP-binding domain"/>
    <property type="match status" value="1"/>
</dbReference>
<dbReference type="SUPFAM" id="SSF51735">
    <property type="entry name" value="NAD(P)-binding Rossmann-fold domains"/>
    <property type="match status" value="1"/>
</dbReference>
<reference evidence="7 8" key="1">
    <citation type="journal article" date="2012" name="Genome Biol.">
        <title>Sequencing three crocodilian genomes to illuminate the evolution of archosaurs and amniotes.</title>
        <authorList>
            <person name="St John J.A."/>
            <person name="Braun E.L."/>
            <person name="Isberg S.R."/>
            <person name="Miles L.G."/>
            <person name="Chong A.Y."/>
            <person name="Gongora J."/>
            <person name="Dalzell P."/>
            <person name="Moran C."/>
            <person name="Bed'hom B."/>
            <person name="Abzhanov A."/>
            <person name="Burgess S.C."/>
            <person name="Cooksey A.M."/>
            <person name="Castoe T.A."/>
            <person name="Crawford N.G."/>
            <person name="Densmore L.D."/>
            <person name="Drew J.C."/>
            <person name="Edwards S.V."/>
            <person name="Faircloth B.C."/>
            <person name="Fujita M.K."/>
            <person name="Greenwold M.J."/>
            <person name="Hoffmann F.G."/>
            <person name="Howard J.M."/>
            <person name="Iguchi T."/>
            <person name="Janes D.E."/>
            <person name="Khan S.Y."/>
            <person name="Kohno S."/>
            <person name="de Koning A.J."/>
            <person name="Lance S.L."/>
            <person name="McCarthy F.M."/>
            <person name="McCormack J.E."/>
            <person name="Merchant M.E."/>
            <person name="Peterson D.G."/>
            <person name="Pollock D.D."/>
            <person name="Pourmand N."/>
            <person name="Raney B.J."/>
            <person name="Roessler K.A."/>
            <person name="Sanford J.R."/>
            <person name="Sawyer R.H."/>
            <person name="Schmidt C.J."/>
            <person name="Triplett E.W."/>
            <person name="Tuberville T.D."/>
            <person name="Venegas-Anaya M."/>
            <person name="Howard J.T."/>
            <person name="Jarvis E.D."/>
            <person name="Guillette L.J.Jr."/>
            <person name="Glenn T.C."/>
            <person name="Green R.E."/>
            <person name="Ray D.A."/>
        </authorList>
    </citation>
    <scope>NUCLEOTIDE SEQUENCE [LARGE SCALE GENOMIC DNA]</scope>
    <source>
        <strain evidence="7">KSC_2009_1</strain>
    </source>
</reference>
<dbReference type="GO" id="GO:0070403">
    <property type="term" value="F:NAD+ binding"/>
    <property type="evidence" value="ECO:0007669"/>
    <property type="project" value="InterPro"/>
</dbReference>
<evidence type="ECO:0000256" key="1">
    <source>
        <dbReference type="ARBA" id="ARBA00006484"/>
    </source>
</evidence>